<dbReference type="GO" id="GO:0000049">
    <property type="term" value="F:tRNA binding"/>
    <property type="evidence" value="ECO:0007669"/>
    <property type="project" value="InterPro"/>
</dbReference>
<dbReference type="AlphaFoldDB" id="A0A1X7D028"/>
<dbReference type="InterPro" id="IPR014721">
    <property type="entry name" value="Ribsml_uS5_D2-typ_fold_subgr"/>
</dbReference>
<evidence type="ECO:0000313" key="8">
    <source>
        <dbReference type="Proteomes" id="UP000192906"/>
    </source>
</evidence>
<name>A0A1X7D028_9BACT</name>
<keyword evidence="1" id="KW-0819">tRNA processing</keyword>
<dbReference type="EMBL" id="FWZU01000002">
    <property type="protein sequence ID" value="SMF06235.1"/>
    <property type="molecule type" value="Genomic_DNA"/>
</dbReference>
<dbReference type="InterPro" id="IPR020568">
    <property type="entry name" value="Ribosomal_Su5_D2-typ_SF"/>
</dbReference>
<dbReference type="GO" id="GO:0030677">
    <property type="term" value="C:ribonuclease P complex"/>
    <property type="evidence" value="ECO:0007669"/>
    <property type="project" value="TreeGrafter"/>
</dbReference>
<dbReference type="SUPFAM" id="SSF54211">
    <property type="entry name" value="Ribosomal protein S5 domain 2-like"/>
    <property type="match status" value="1"/>
</dbReference>
<proteinExistence type="predicted"/>
<dbReference type="NCBIfam" id="TIGR00188">
    <property type="entry name" value="rnpA"/>
    <property type="match status" value="1"/>
</dbReference>
<dbReference type="Proteomes" id="UP000192906">
    <property type="component" value="Unassembled WGS sequence"/>
</dbReference>
<organism evidence="7 8">
    <name type="scientific">Desulfovibrio gilichinskyi</name>
    <dbReference type="NCBI Taxonomy" id="1519643"/>
    <lineage>
        <taxon>Bacteria</taxon>
        <taxon>Pseudomonadati</taxon>
        <taxon>Thermodesulfobacteriota</taxon>
        <taxon>Desulfovibrionia</taxon>
        <taxon>Desulfovibrionales</taxon>
        <taxon>Desulfovibrionaceae</taxon>
        <taxon>Desulfovibrio</taxon>
    </lineage>
</organism>
<keyword evidence="8" id="KW-1185">Reference proteome</keyword>
<accession>A0A1X7D028</accession>
<dbReference type="EC" id="3.1.26.5" evidence="6"/>
<dbReference type="PANTHER" id="PTHR33992:SF1">
    <property type="entry name" value="RIBONUCLEASE P PROTEIN COMPONENT"/>
    <property type="match status" value="1"/>
</dbReference>
<evidence type="ECO:0000256" key="6">
    <source>
        <dbReference type="NCBIfam" id="TIGR00188"/>
    </source>
</evidence>
<dbReference type="Pfam" id="PF00825">
    <property type="entry name" value="Ribonuclease_P"/>
    <property type="match status" value="1"/>
</dbReference>
<evidence type="ECO:0000256" key="5">
    <source>
        <dbReference type="ARBA" id="ARBA00022884"/>
    </source>
</evidence>
<keyword evidence="2" id="KW-0540">Nuclease</keyword>
<reference evidence="8" key="1">
    <citation type="submission" date="2017-04" db="EMBL/GenBank/DDBJ databases">
        <authorList>
            <person name="Varghese N."/>
            <person name="Submissions S."/>
        </authorList>
    </citation>
    <scope>NUCLEOTIDE SEQUENCE [LARGE SCALE GENOMIC DNA]</scope>
    <source>
        <strain evidence="8">K3S</strain>
    </source>
</reference>
<dbReference type="PANTHER" id="PTHR33992">
    <property type="entry name" value="RIBONUCLEASE P PROTEIN COMPONENT"/>
    <property type="match status" value="1"/>
</dbReference>
<protein>
    <recommendedName>
        <fullName evidence="6">Ribonuclease P protein component</fullName>
        <ecNumber evidence="6">3.1.26.5</ecNumber>
    </recommendedName>
</protein>
<keyword evidence="3" id="KW-0255">Endonuclease</keyword>
<keyword evidence="4" id="KW-0378">Hydrolase</keyword>
<dbReference type="STRING" id="1519643.SAMN06295933_1484"/>
<evidence type="ECO:0000256" key="2">
    <source>
        <dbReference type="ARBA" id="ARBA00022722"/>
    </source>
</evidence>
<evidence type="ECO:0000313" key="7">
    <source>
        <dbReference type="EMBL" id="SMF06235.1"/>
    </source>
</evidence>
<dbReference type="GO" id="GO:0042781">
    <property type="term" value="F:3'-tRNA processing endoribonuclease activity"/>
    <property type="evidence" value="ECO:0007669"/>
    <property type="project" value="TreeGrafter"/>
</dbReference>
<dbReference type="GO" id="GO:0004526">
    <property type="term" value="F:ribonuclease P activity"/>
    <property type="evidence" value="ECO:0007669"/>
    <property type="project" value="UniProtKB-UniRule"/>
</dbReference>
<dbReference type="InterPro" id="IPR000100">
    <property type="entry name" value="RNase_P"/>
</dbReference>
<evidence type="ECO:0000256" key="4">
    <source>
        <dbReference type="ARBA" id="ARBA00022801"/>
    </source>
</evidence>
<dbReference type="Gene3D" id="3.30.230.10">
    <property type="match status" value="1"/>
</dbReference>
<evidence type="ECO:0000256" key="1">
    <source>
        <dbReference type="ARBA" id="ARBA00022694"/>
    </source>
</evidence>
<sequence>MLCHGSGPGGVRLGLTVSRKKGPAVVRNRIKRVIREFFRLYQNQIQIRADIIFVPKRALDGKKITLGLAEKELIPVIDKLNKIVVSPEQQ</sequence>
<evidence type="ECO:0000256" key="3">
    <source>
        <dbReference type="ARBA" id="ARBA00022759"/>
    </source>
</evidence>
<keyword evidence="5" id="KW-0694">RNA-binding</keyword>
<gene>
    <name evidence="7" type="ORF">SAMN06295933_1484</name>
</gene>